<dbReference type="PROSITE" id="PS51380">
    <property type="entry name" value="EXS"/>
    <property type="match status" value="1"/>
</dbReference>
<evidence type="ECO:0000313" key="9">
    <source>
        <dbReference type="EMBL" id="KAF8430870.1"/>
    </source>
</evidence>
<proteinExistence type="inferred from homology"/>
<keyword evidence="3 6" id="KW-0812">Transmembrane</keyword>
<comment type="subcellular location">
    <subcellularLocation>
        <location evidence="1">Membrane</location>
        <topology evidence="1">Multi-pass membrane protein</topology>
    </subcellularLocation>
</comment>
<accession>A0AAD4G963</accession>
<name>A0AAD4G963_BOLED</name>
<feature type="transmembrane region" description="Helical" evidence="6">
    <location>
        <begin position="183"/>
        <end position="201"/>
    </location>
</feature>
<feature type="domain" description="EXS" evidence="7">
    <location>
        <begin position="272"/>
        <end position="462"/>
    </location>
</feature>
<dbReference type="Proteomes" id="UP001194468">
    <property type="component" value="Unassembled WGS sequence"/>
</dbReference>
<evidence type="ECO:0000256" key="1">
    <source>
        <dbReference type="ARBA" id="ARBA00004141"/>
    </source>
</evidence>
<evidence type="ECO:0000256" key="2">
    <source>
        <dbReference type="ARBA" id="ARBA00009665"/>
    </source>
</evidence>
<organism evidence="9 10">
    <name type="scientific">Boletus edulis BED1</name>
    <dbReference type="NCBI Taxonomy" id="1328754"/>
    <lineage>
        <taxon>Eukaryota</taxon>
        <taxon>Fungi</taxon>
        <taxon>Dikarya</taxon>
        <taxon>Basidiomycota</taxon>
        <taxon>Agaricomycotina</taxon>
        <taxon>Agaricomycetes</taxon>
        <taxon>Agaricomycetidae</taxon>
        <taxon>Boletales</taxon>
        <taxon>Boletineae</taxon>
        <taxon>Boletaceae</taxon>
        <taxon>Boletoideae</taxon>
        <taxon>Boletus</taxon>
    </lineage>
</organism>
<dbReference type="InterPro" id="IPR004342">
    <property type="entry name" value="EXS_C"/>
</dbReference>
<feature type="transmembrane region" description="Helical" evidence="6">
    <location>
        <begin position="309"/>
        <end position="328"/>
    </location>
</feature>
<protein>
    <submittedName>
        <fullName evidence="9">EXS family-domain-containing protein</fullName>
    </submittedName>
</protein>
<feature type="transmembrane region" description="Helical" evidence="6">
    <location>
        <begin position="117"/>
        <end position="146"/>
    </location>
</feature>
<dbReference type="InterPro" id="IPR004331">
    <property type="entry name" value="SPX_dom"/>
</dbReference>
<feature type="domain" description="SPX" evidence="8">
    <location>
        <begin position="1"/>
        <end position="58"/>
    </location>
</feature>
<keyword evidence="4 6" id="KW-1133">Transmembrane helix</keyword>
<keyword evidence="5 6" id="KW-0472">Membrane</keyword>
<dbReference type="GO" id="GO:0016036">
    <property type="term" value="P:cellular response to phosphate starvation"/>
    <property type="evidence" value="ECO:0007669"/>
    <property type="project" value="TreeGrafter"/>
</dbReference>
<dbReference type="PANTHER" id="PTHR10783:SF103">
    <property type="entry name" value="SOLUTE CARRIER FAMILY 53 MEMBER 1"/>
    <property type="match status" value="1"/>
</dbReference>
<evidence type="ECO:0000313" key="10">
    <source>
        <dbReference type="Proteomes" id="UP001194468"/>
    </source>
</evidence>
<dbReference type="GO" id="GO:0000822">
    <property type="term" value="F:inositol hexakisphosphate binding"/>
    <property type="evidence" value="ECO:0007669"/>
    <property type="project" value="TreeGrafter"/>
</dbReference>
<feature type="transmembrane region" description="Helical" evidence="6">
    <location>
        <begin position="395"/>
        <end position="418"/>
    </location>
</feature>
<dbReference type="Pfam" id="PF03124">
    <property type="entry name" value="EXS"/>
    <property type="match status" value="1"/>
</dbReference>
<feature type="non-terminal residue" evidence="9">
    <location>
        <position position="1"/>
    </location>
</feature>
<evidence type="ECO:0000259" key="7">
    <source>
        <dbReference type="PROSITE" id="PS51380"/>
    </source>
</evidence>
<evidence type="ECO:0000256" key="5">
    <source>
        <dbReference type="ARBA" id="ARBA00023136"/>
    </source>
</evidence>
<dbReference type="Pfam" id="PF03105">
    <property type="entry name" value="SPX"/>
    <property type="match status" value="1"/>
</dbReference>
<sequence length="465" mass="54627">DPHEYQHAKRRLRNAVTEHYRGLEVLNQYRILNLAGFRKVLKKYERVTKIPVMEAYMQQKVEPSTFASGAVVAAMLKETERHFAMRFERGDRKKARGNLRVGPSSKTHHFSTFRSGLWLGLAIPAIGGGSYLLLLSLLIGVNILVWTRKRISYAFIFGMLPSLLLCTLAYAFWFSLARIGPPMLWPLIWLALTLVVMLNPIRSFMWGPARWWTIKNVAKLGACGIRSVRFTDVWLGLVYSLSNLYFVGCFYTRFANYASTYDSQVQEAWSTCSVTQNWEWYYLLSMLPFMVRFMQSLRRYRDSKHSIHLINAGKYMMAIIYYFCYFYWKHQGCSPHTGKSYILWCFTATVDSIYGCAWDFLMDWSVCRPHARYPLLRRQLVYKSHVPVSNLCIRFIWVTYIFLDGTNATLFSFIAALLEMLRRVQWNFYRLENQHLGNMGRYQVTREIPLPYRFDVRSSEDRISV</sequence>
<dbReference type="GO" id="GO:0006817">
    <property type="term" value="P:phosphate ion transport"/>
    <property type="evidence" value="ECO:0007669"/>
    <property type="project" value="TreeGrafter"/>
</dbReference>
<reference evidence="9" key="1">
    <citation type="submission" date="2019-10" db="EMBL/GenBank/DDBJ databases">
        <authorList>
            <consortium name="DOE Joint Genome Institute"/>
            <person name="Kuo A."/>
            <person name="Miyauchi S."/>
            <person name="Kiss E."/>
            <person name="Drula E."/>
            <person name="Kohler A."/>
            <person name="Sanchez-Garcia M."/>
            <person name="Andreopoulos B."/>
            <person name="Barry K.W."/>
            <person name="Bonito G."/>
            <person name="Buee M."/>
            <person name="Carver A."/>
            <person name="Chen C."/>
            <person name="Cichocki N."/>
            <person name="Clum A."/>
            <person name="Culley D."/>
            <person name="Crous P.W."/>
            <person name="Fauchery L."/>
            <person name="Girlanda M."/>
            <person name="Hayes R."/>
            <person name="Keri Z."/>
            <person name="LaButti K."/>
            <person name="Lipzen A."/>
            <person name="Lombard V."/>
            <person name="Magnuson J."/>
            <person name="Maillard F."/>
            <person name="Morin E."/>
            <person name="Murat C."/>
            <person name="Nolan M."/>
            <person name="Ohm R."/>
            <person name="Pangilinan J."/>
            <person name="Pereira M."/>
            <person name="Perotto S."/>
            <person name="Peter M."/>
            <person name="Riley R."/>
            <person name="Sitrit Y."/>
            <person name="Stielow B."/>
            <person name="Szollosi G."/>
            <person name="Zifcakova L."/>
            <person name="Stursova M."/>
            <person name="Spatafora J.W."/>
            <person name="Tedersoo L."/>
            <person name="Vaario L.-M."/>
            <person name="Yamada A."/>
            <person name="Yan M."/>
            <person name="Wang P."/>
            <person name="Xu J."/>
            <person name="Bruns T."/>
            <person name="Baldrian P."/>
            <person name="Vilgalys R."/>
            <person name="Henrissat B."/>
            <person name="Grigoriev I.V."/>
            <person name="Hibbett D."/>
            <person name="Nagy L.G."/>
            <person name="Martin F.M."/>
        </authorList>
    </citation>
    <scope>NUCLEOTIDE SEQUENCE</scope>
    <source>
        <strain evidence="9">BED1</strain>
    </source>
</reference>
<gene>
    <name evidence="9" type="ORF">L210DRAFT_852280</name>
</gene>
<comment type="similarity">
    <text evidence="2">Belongs to the SYG1 (TC 2.A.94) family.</text>
</comment>
<evidence type="ECO:0000256" key="3">
    <source>
        <dbReference type="ARBA" id="ARBA00022692"/>
    </source>
</evidence>
<dbReference type="GO" id="GO:0005886">
    <property type="term" value="C:plasma membrane"/>
    <property type="evidence" value="ECO:0007669"/>
    <property type="project" value="TreeGrafter"/>
</dbReference>
<dbReference type="PANTHER" id="PTHR10783">
    <property type="entry name" value="XENOTROPIC AND POLYTROPIC RETROVIRUS RECEPTOR 1-RELATED"/>
    <property type="match status" value="1"/>
</dbReference>
<feature type="transmembrane region" description="Helical" evidence="6">
    <location>
        <begin position="153"/>
        <end position="177"/>
    </location>
</feature>
<feature type="transmembrane region" description="Helical" evidence="6">
    <location>
        <begin position="233"/>
        <end position="254"/>
    </location>
</feature>
<evidence type="ECO:0000256" key="6">
    <source>
        <dbReference type="SAM" id="Phobius"/>
    </source>
</evidence>
<dbReference type="PROSITE" id="PS51382">
    <property type="entry name" value="SPX"/>
    <property type="match status" value="1"/>
</dbReference>
<keyword evidence="10" id="KW-1185">Reference proteome</keyword>
<dbReference type="GO" id="GO:0005794">
    <property type="term" value="C:Golgi apparatus"/>
    <property type="evidence" value="ECO:0007669"/>
    <property type="project" value="TreeGrafter"/>
</dbReference>
<dbReference type="EMBL" id="WHUW01000056">
    <property type="protein sequence ID" value="KAF8430870.1"/>
    <property type="molecule type" value="Genomic_DNA"/>
</dbReference>
<comment type="caution">
    <text evidence="9">The sequence shown here is derived from an EMBL/GenBank/DDBJ whole genome shotgun (WGS) entry which is preliminary data.</text>
</comment>
<evidence type="ECO:0000259" key="8">
    <source>
        <dbReference type="PROSITE" id="PS51382"/>
    </source>
</evidence>
<evidence type="ECO:0000256" key="4">
    <source>
        <dbReference type="ARBA" id="ARBA00022989"/>
    </source>
</evidence>
<reference evidence="9" key="2">
    <citation type="journal article" date="2020" name="Nat. Commun.">
        <title>Large-scale genome sequencing of mycorrhizal fungi provides insights into the early evolution of symbiotic traits.</title>
        <authorList>
            <person name="Miyauchi S."/>
            <person name="Kiss E."/>
            <person name="Kuo A."/>
            <person name="Drula E."/>
            <person name="Kohler A."/>
            <person name="Sanchez-Garcia M."/>
            <person name="Morin E."/>
            <person name="Andreopoulos B."/>
            <person name="Barry K.W."/>
            <person name="Bonito G."/>
            <person name="Buee M."/>
            <person name="Carver A."/>
            <person name="Chen C."/>
            <person name="Cichocki N."/>
            <person name="Clum A."/>
            <person name="Culley D."/>
            <person name="Crous P.W."/>
            <person name="Fauchery L."/>
            <person name="Girlanda M."/>
            <person name="Hayes R.D."/>
            <person name="Keri Z."/>
            <person name="LaButti K."/>
            <person name="Lipzen A."/>
            <person name="Lombard V."/>
            <person name="Magnuson J."/>
            <person name="Maillard F."/>
            <person name="Murat C."/>
            <person name="Nolan M."/>
            <person name="Ohm R.A."/>
            <person name="Pangilinan J."/>
            <person name="Pereira M.F."/>
            <person name="Perotto S."/>
            <person name="Peter M."/>
            <person name="Pfister S."/>
            <person name="Riley R."/>
            <person name="Sitrit Y."/>
            <person name="Stielow J.B."/>
            <person name="Szollosi G."/>
            <person name="Zifcakova L."/>
            <person name="Stursova M."/>
            <person name="Spatafora J.W."/>
            <person name="Tedersoo L."/>
            <person name="Vaario L.M."/>
            <person name="Yamada A."/>
            <person name="Yan M."/>
            <person name="Wang P."/>
            <person name="Xu J."/>
            <person name="Bruns T."/>
            <person name="Baldrian P."/>
            <person name="Vilgalys R."/>
            <person name="Dunand C."/>
            <person name="Henrissat B."/>
            <person name="Grigoriev I.V."/>
            <person name="Hibbett D."/>
            <person name="Nagy L.G."/>
            <person name="Martin F.M."/>
        </authorList>
    </citation>
    <scope>NUCLEOTIDE SEQUENCE</scope>
    <source>
        <strain evidence="9">BED1</strain>
    </source>
</reference>
<dbReference type="AlphaFoldDB" id="A0AAD4G963"/>